<evidence type="ECO:0000313" key="3">
    <source>
        <dbReference type="Proteomes" id="UP000321172"/>
    </source>
</evidence>
<keyword evidence="1" id="KW-1133">Transmembrane helix</keyword>
<keyword evidence="1" id="KW-0472">Membrane</keyword>
<proteinExistence type="predicted"/>
<evidence type="ECO:0000256" key="1">
    <source>
        <dbReference type="SAM" id="Phobius"/>
    </source>
</evidence>
<accession>A0A5B8S4D1</accession>
<feature type="transmembrane region" description="Helical" evidence="1">
    <location>
        <begin position="43"/>
        <end position="62"/>
    </location>
</feature>
<evidence type="ECO:0000313" key="2">
    <source>
        <dbReference type="EMBL" id="QEA16014.1"/>
    </source>
</evidence>
<feature type="transmembrane region" description="Helical" evidence="1">
    <location>
        <begin position="6"/>
        <end position="23"/>
    </location>
</feature>
<dbReference type="RefSeq" id="WP_147090046.1">
    <property type="nucleotide sequence ID" value="NZ_BAABJD010000001.1"/>
</dbReference>
<name>A0A5B8S4D1_9SPHN</name>
<dbReference type="KEGG" id="ngf:FRF71_07625"/>
<dbReference type="AlphaFoldDB" id="A0A5B8S4D1"/>
<dbReference type="EMBL" id="CP042345">
    <property type="protein sequence ID" value="QEA16014.1"/>
    <property type="molecule type" value="Genomic_DNA"/>
</dbReference>
<protein>
    <submittedName>
        <fullName evidence="2">Uncharacterized protein</fullName>
    </submittedName>
</protein>
<dbReference type="Proteomes" id="UP000321172">
    <property type="component" value="Chromosome"/>
</dbReference>
<sequence length="64" mass="6684">MDYGRLALAGAGGLATFAGLFVLTRQTPGEAARYARRIAGTMLLAFGLATLLLVGLLTYAQLQP</sequence>
<reference evidence="2 3" key="1">
    <citation type="journal article" date="2013" name="J. Microbiol. Biotechnol.">
        <title>Novosphingobium ginsenosidimutans sp. nov., with the ability to convert ginsenoside.</title>
        <authorList>
            <person name="Kim J.K."/>
            <person name="He D."/>
            <person name="Liu Q.M."/>
            <person name="Park H.Y."/>
            <person name="Jung M.S."/>
            <person name="Yoon M.H."/>
            <person name="Kim S.C."/>
            <person name="Im W.T."/>
        </authorList>
    </citation>
    <scope>NUCLEOTIDE SEQUENCE [LARGE SCALE GENOMIC DNA]</scope>
    <source>
        <strain evidence="2 3">FW-6</strain>
    </source>
</reference>
<keyword evidence="3" id="KW-1185">Reference proteome</keyword>
<organism evidence="2 3">
    <name type="scientific">Novosphingobium ginsenosidimutans</name>
    <dbReference type="NCBI Taxonomy" id="1176536"/>
    <lineage>
        <taxon>Bacteria</taxon>
        <taxon>Pseudomonadati</taxon>
        <taxon>Pseudomonadota</taxon>
        <taxon>Alphaproteobacteria</taxon>
        <taxon>Sphingomonadales</taxon>
        <taxon>Sphingomonadaceae</taxon>
        <taxon>Novosphingobium</taxon>
    </lineage>
</organism>
<keyword evidence="1" id="KW-0812">Transmembrane</keyword>
<gene>
    <name evidence="2" type="ORF">FRF71_07625</name>
</gene>